<reference evidence="1 2" key="1">
    <citation type="submission" date="2019-07" db="EMBL/GenBank/DDBJ databases">
        <title>Whole genome shotgun sequence of Brevifollis gellanilyticus NBRC 108608.</title>
        <authorList>
            <person name="Hosoyama A."/>
            <person name="Uohara A."/>
            <person name="Ohji S."/>
            <person name="Ichikawa N."/>
        </authorList>
    </citation>
    <scope>NUCLEOTIDE SEQUENCE [LARGE SCALE GENOMIC DNA]</scope>
    <source>
        <strain evidence="1 2">NBRC 108608</strain>
    </source>
</reference>
<dbReference type="Proteomes" id="UP000321577">
    <property type="component" value="Unassembled WGS sequence"/>
</dbReference>
<evidence type="ECO:0000313" key="1">
    <source>
        <dbReference type="EMBL" id="GEP43005.1"/>
    </source>
</evidence>
<evidence type="ECO:0000313" key="2">
    <source>
        <dbReference type="Proteomes" id="UP000321577"/>
    </source>
</evidence>
<keyword evidence="2" id="KW-1185">Reference proteome</keyword>
<dbReference type="EMBL" id="BKAG01000013">
    <property type="protein sequence ID" value="GEP43005.1"/>
    <property type="molecule type" value="Genomic_DNA"/>
</dbReference>
<dbReference type="RefSeq" id="WP_146850579.1">
    <property type="nucleotide sequence ID" value="NZ_BKAG01000013.1"/>
</dbReference>
<dbReference type="OrthoDB" id="1716312at2"/>
<dbReference type="InterPro" id="IPR054221">
    <property type="entry name" value="DUF6941"/>
</dbReference>
<organism evidence="1 2">
    <name type="scientific">Brevifollis gellanilyticus</name>
    <dbReference type="NCBI Taxonomy" id="748831"/>
    <lineage>
        <taxon>Bacteria</taxon>
        <taxon>Pseudomonadati</taxon>
        <taxon>Verrucomicrobiota</taxon>
        <taxon>Verrucomicrobiia</taxon>
        <taxon>Verrucomicrobiales</taxon>
        <taxon>Verrucomicrobiaceae</taxon>
    </lineage>
</organism>
<name>A0A512M8E9_9BACT</name>
<dbReference type="Pfam" id="PF22091">
    <property type="entry name" value="DUF6941"/>
    <property type="match status" value="1"/>
</dbReference>
<proteinExistence type="predicted"/>
<gene>
    <name evidence="1" type="ORF">BGE01nite_22960</name>
</gene>
<sequence>MTVQIATLCDSASDYNGKLCMLGAFDMLCARHFPVTHPACALVIRMMFTPEDNGRHSFTVRCLDSNGNEVLKPLPLDPAVDVVFPSPFVPFVTRNIILNLQNIRFERPGLISWQLEKDGKIVTTIPLRVTLFDESRSATGPAG</sequence>
<protein>
    <submittedName>
        <fullName evidence="1">Uncharacterized protein</fullName>
    </submittedName>
</protein>
<comment type="caution">
    <text evidence="1">The sequence shown here is derived from an EMBL/GenBank/DDBJ whole genome shotgun (WGS) entry which is preliminary data.</text>
</comment>
<accession>A0A512M8E9</accession>
<dbReference type="AlphaFoldDB" id="A0A512M8E9"/>